<dbReference type="CDD" id="cd00446">
    <property type="entry name" value="GrpE"/>
    <property type="match status" value="1"/>
</dbReference>
<accession>A0A1H6XYK6</accession>
<dbReference type="GO" id="GO:0006457">
    <property type="term" value="P:protein folding"/>
    <property type="evidence" value="ECO:0007669"/>
    <property type="project" value="InterPro"/>
</dbReference>
<evidence type="ECO:0000313" key="8">
    <source>
        <dbReference type="Proteomes" id="UP000199403"/>
    </source>
</evidence>
<evidence type="ECO:0000256" key="5">
    <source>
        <dbReference type="RuleBase" id="RU004478"/>
    </source>
</evidence>
<dbReference type="STRING" id="1416801.SAMN05192553_103299"/>
<dbReference type="Gene3D" id="3.90.20.20">
    <property type="match status" value="1"/>
</dbReference>
<feature type="compositionally biased region" description="Basic and acidic residues" evidence="6">
    <location>
        <begin position="1"/>
        <end position="12"/>
    </location>
</feature>
<dbReference type="GO" id="GO:0042803">
    <property type="term" value="F:protein homodimerization activity"/>
    <property type="evidence" value="ECO:0007669"/>
    <property type="project" value="InterPro"/>
</dbReference>
<evidence type="ECO:0000256" key="6">
    <source>
        <dbReference type="SAM" id="MobiDB-lite"/>
    </source>
</evidence>
<dbReference type="Gene3D" id="2.30.22.10">
    <property type="entry name" value="Head domain of nucleotide exchange factor GrpE"/>
    <property type="match status" value="1"/>
</dbReference>
<organism evidence="7 8">
    <name type="scientific">Cyclobacterium xiamenense</name>
    <dbReference type="NCBI Taxonomy" id="1297121"/>
    <lineage>
        <taxon>Bacteria</taxon>
        <taxon>Pseudomonadati</taxon>
        <taxon>Bacteroidota</taxon>
        <taxon>Cytophagia</taxon>
        <taxon>Cytophagales</taxon>
        <taxon>Cyclobacteriaceae</taxon>
        <taxon>Cyclobacterium</taxon>
    </lineage>
</organism>
<sequence length="196" mass="22174">MTDRAKEDKDQGLEQTETVENPVNEGDENKESASNVSNETDQAEGAESDKLARENQELKDKYVRLYSEFENFRRRTAKERLELVNTASKDLMQEVLPILDDFERSFKAENASDPEEEQKQAGSKLIYNKLLRVLTAKGLQPMEDLVGKDFDAEYHEAITQIPAPSEELKGKIVDVVEKGYTMAGKVVRFAKVVIGN</sequence>
<dbReference type="GO" id="GO:0051082">
    <property type="term" value="F:unfolded protein binding"/>
    <property type="evidence" value="ECO:0007669"/>
    <property type="project" value="TreeGrafter"/>
</dbReference>
<dbReference type="GO" id="GO:0005737">
    <property type="term" value="C:cytoplasm"/>
    <property type="evidence" value="ECO:0007669"/>
    <property type="project" value="UniProtKB-SubCell"/>
</dbReference>
<feature type="region of interest" description="Disordered" evidence="6">
    <location>
        <begin position="1"/>
        <end position="54"/>
    </location>
</feature>
<gene>
    <name evidence="3" type="primary">grpE</name>
    <name evidence="7" type="ORF">SAMN05192553_103299</name>
</gene>
<dbReference type="GO" id="GO:0051087">
    <property type="term" value="F:protein-folding chaperone binding"/>
    <property type="evidence" value="ECO:0007669"/>
    <property type="project" value="InterPro"/>
</dbReference>
<keyword evidence="2 3" id="KW-0143">Chaperone</keyword>
<protein>
    <recommendedName>
        <fullName evidence="3 4">Protein GrpE</fullName>
    </recommendedName>
    <alternativeName>
        <fullName evidence="3">HSP-70 cofactor</fullName>
    </alternativeName>
</protein>
<evidence type="ECO:0000256" key="4">
    <source>
        <dbReference type="RuleBase" id="RU000639"/>
    </source>
</evidence>
<keyword evidence="3 4" id="KW-0346">Stress response</keyword>
<dbReference type="SUPFAM" id="SSF58014">
    <property type="entry name" value="Coiled-coil domain of nucleotide exchange factor GrpE"/>
    <property type="match status" value="1"/>
</dbReference>
<evidence type="ECO:0000256" key="3">
    <source>
        <dbReference type="HAMAP-Rule" id="MF_01151"/>
    </source>
</evidence>
<dbReference type="Proteomes" id="UP000199403">
    <property type="component" value="Unassembled WGS sequence"/>
</dbReference>
<evidence type="ECO:0000313" key="7">
    <source>
        <dbReference type="EMBL" id="SEJ33266.1"/>
    </source>
</evidence>
<comment type="subunit">
    <text evidence="3">Homodimer.</text>
</comment>
<dbReference type="EMBL" id="FNZH01000003">
    <property type="protein sequence ID" value="SEJ33266.1"/>
    <property type="molecule type" value="Genomic_DNA"/>
</dbReference>
<keyword evidence="3" id="KW-0963">Cytoplasm</keyword>
<dbReference type="PANTHER" id="PTHR21237">
    <property type="entry name" value="GRPE PROTEIN"/>
    <property type="match status" value="1"/>
</dbReference>
<dbReference type="InterPro" id="IPR000740">
    <property type="entry name" value="GrpE"/>
</dbReference>
<dbReference type="OrthoDB" id="9812586at2"/>
<dbReference type="HAMAP" id="MF_01151">
    <property type="entry name" value="GrpE"/>
    <property type="match status" value="1"/>
</dbReference>
<evidence type="ECO:0000256" key="2">
    <source>
        <dbReference type="ARBA" id="ARBA00023186"/>
    </source>
</evidence>
<comment type="subcellular location">
    <subcellularLocation>
        <location evidence="3">Cytoplasm</location>
    </subcellularLocation>
</comment>
<comment type="function">
    <text evidence="3 4">Participates actively in the response to hyperosmotic and heat shock by preventing the aggregation of stress-denatured proteins, in association with DnaK and GrpE. It is the nucleotide exchange factor for DnaK and may function as a thermosensor. Unfolded proteins bind initially to DnaJ; upon interaction with the DnaJ-bound protein, DnaK hydrolyzes its bound ATP, resulting in the formation of a stable complex. GrpE releases ADP from DnaK; ATP binding to DnaK triggers the release of the substrate protein, thus completing the reaction cycle. Several rounds of ATP-dependent interactions between DnaJ, DnaK and GrpE are required for fully efficient folding.</text>
</comment>
<keyword evidence="8" id="KW-1185">Reference proteome</keyword>
<dbReference type="RefSeq" id="WP_092173619.1">
    <property type="nucleotide sequence ID" value="NZ_FNZH01000003.1"/>
</dbReference>
<dbReference type="InterPro" id="IPR009012">
    <property type="entry name" value="GrpE_head"/>
</dbReference>
<reference evidence="8" key="1">
    <citation type="submission" date="2016-10" db="EMBL/GenBank/DDBJ databases">
        <authorList>
            <person name="Varghese N."/>
            <person name="Submissions S."/>
        </authorList>
    </citation>
    <scope>NUCLEOTIDE SEQUENCE [LARGE SCALE GENOMIC DNA]</scope>
    <source>
        <strain evidence="8">IBRC-M 10761</strain>
    </source>
</reference>
<evidence type="ECO:0000256" key="1">
    <source>
        <dbReference type="ARBA" id="ARBA00009054"/>
    </source>
</evidence>
<dbReference type="PANTHER" id="PTHR21237:SF23">
    <property type="entry name" value="GRPE PROTEIN HOMOLOG, MITOCHONDRIAL"/>
    <property type="match status" value="1"/>
</dbReference>
<dbReference type="InterPro" id="IPR013805">
    <property type="entry name" value="GrpE_CC"/>
</dbReference>
<dbReference type="GO" id="GO:0000774">
    <property type="term" value="F:adenyl-nucleotide exchange factor activity"/>
    <property type="evidence" value="ECO:0007669"/>
    <property type="project" value="InterPro"/>
</dbReference>
<comment type="similarity">
    <text evidence="1 3 5">Belongs to the GrpE family.</text>
</comment>
<dbReference type="SUPFAM" id="SSF51064">
    <property type="entry name" value="Head domain of nucleotide exchange factor GrpE"/>
    <property type="match status" value="1"/>
</dbReference>
<proteinExistence type="inferred from homology"/>
<name>A0A1H6XYK6_9BACT</name>
<dbReference type="PROSITE" id="PS01071">
    <property type="entry name" value="GRPE"/>
    <property type="match status" value="1"/>
</dbReference>
<dbReference type="AlphaFoldDB" id="A0A1H6XYK6"/>
<dbReference type="Pfam" id="PF01025">
    <property type="entry name" value="GrpE"/>
    <property type="match status" value="1"/>
</dbReference>
<dbReference type="PRINTS" id="PR00773">
    <property type="entry name" value="GRPEPROTEIN"/>
</dbReference>